<keyword evidence="3" id="KW-1185">Reference proteome</keyword>
<evidence type="ECO:0000313" key="3">
    <source>
        <dbReference type="Proteomes" id="UP000555103"/>
    </source>
</evidence>
<dbReference type="Pfam" id="PF04230">
    <property type="entry name" value="PS_pyruv_trans"/>
    <property type="match status" value="1"/>
</dbReference>
<proteinExistence type="predicted"/>
<dbReference type="Proteomes" id="UP000555103">
    <property type="component" value="Unassembled WGS sequence"/>
</dbReference>
<gene>
    <name evidence="2" type="ORF">GGR21_003272</name>
</gene>
<evidence type="ECO:0000313" key="2">
    <source>
        <dbReference type="EMBL" id="MBB4037355.1"/>
    </source>
</evidence>
<comment type="caution">
    <text evidence="2">The sequence shown here is derived from an EMBL/GenBank/DDBJ whole genome shotgun (WGS) entry which is preliminary data.</text>
</comment>
<evidence type="ECO:0000259" key="1">
    <source>
        <dbReference type="Pfam" id="PF04230"/>
    </source>
</evidence>
<protein>
    <recommendedName>
        <fullName evidence="1">Polysaccharide pyruvyl transferase domain-containing protein</fullName>
    </recommendedName>
</protein>
<reference evidence="2 3" key="1">
    <citation type="submission" date="2020-08" db="EMBL/GenBank/DDBJ databases">
        <title>Genomic Encyclopedia of Type Strains, Phase IV (KMG-IV): sequencing the most valuable type-strain genomes for metagenomic binning, comparative biology and taxonomic classification.</title>
        <authorList>
            <person name="Goeker M."/>
        </authorList>
    </citation>
    <scope>NUCLEOTIDE SEQUENCE [LARGE SCALE GENOMIC DNA]</scope>
    <source>
        <strain evidence="2 3">DSM 104969</strain>
    </source>
</reference>
<dbReference type="AlphaFoldDB" id="A0A840CX60"/>
<name>A0A840CX60_9BACT</name>
<feature type="domain" description="Polysaccharide pyruvyl transferase" evidence="1">
    <location>
        <begin position="17"/>
        <end position="306"/>
    </location>
</feature>
<dbReference type="EMBL" id="JACIEP010000013">
    <property type="protein sequence ID" value="MBB4037355.1"/>
    <property type="molecule type" value="Genomic_DNA"/>
</dbReference>
<dbReference type="InterPro" id="IPR007345">
    <property type="entry name" value="Polysacch_pyruvyl_Trfase"/>
</dbReference>
<accession>A0A840CX60</accession>
<organism evidence="2 3">
    <name type="scientific">Dysgonomonas hofstadii</name>
    <dbReference type="NCBI Taxonomy" id="637886"/>
    <lineage>
        <taxon>Bacteria</taxon>
        <taxon>Pseudomonadati</taxon>
        <taxon>Bacteroidota</taxon>
        <taxon>Bacteroidia</taxon>
        <taxon>Bacteroidales</taxon>
        <taxon>Dysgonomonadaceae</taxon>
        <taxon>Dysgonomonas</taxon>
    </lineage>
</organism>
<sequence>MKIAILTFTKGINPGTFMQAYSVQYALKEIFPDANITFLDIIDFKKNAITKLPDRSIKTLFFQKLYAFIRLINYRKSYKKIFNLTNEKYDLFNYDQNRIKEQLEKFDLLVIGSDTILEQMCLNGKIGLNYPSYKINLKKIYFSASASPANFTITGSLKEEVKLNLEDFTFIGLRDELTMRLFTERIGLNPVLILKQPDPTFCLKNINEFVLPKRYVNKLRDKKKIALYNFNINFPYRKELATLLKDKGYTLISTFYNPYVDIPIATVDAFGWAGVFKYCDIVITERFHDTIFGLRNGKPVIAIDWDQERFSETKDSKTLKLLEDYDLKEFHFNLYNNSDLNPIAQVIDSLDSFDKQRILDKNEFLCNKAQSLLMHIKEKIIL</sequence>
<dbReference type="RefSeq" id="WP_183308199.1">
    <property type="nucleotide sequence ID" value="NZ_JACIEP010000013.1"/>
</dbReference>